<dbReference type="Proteomes" id="UP000624325">
    <property type="component" value="Unassembled WGS sequence"/>
</dbReference>
<reference evidence="1 2" key="1">
    <citation type="submission" date="2021-01" db="EMBL/GenBank/DDBJ databases">
        <title>Whole genome shotgun sequence of Asanoa iriomotensis NBRC 100142.</title>
        <authorList>
            <person name="Komaki H."/>
            <person name="Tamura T."/>
        </authorList>
    </citation>
    <scope>NUCLEOTIDE SEQUENCE [LARGE SCALE GENOMIC DNA]</scope>
    <source>
        <strain evidence="1 2">NBRC 100142</strain>
    </source>
</reference>
<dbReference type="RefSeq" id="WP_203708276.1">
    <property type="nucleotide sequence ID" value="NZ_BAAALU010000009.1"/>
</dbReference>
<comment type="caution">
    <text evidence="1">The sequence shown here is derived from an EMBL/GenBank/DDBJ whole genome shotgun (WGS) entry which is preliminary data.</text>
</comment>
<evidence type="ECO:0000313" key="2">
    <source>
        <dbReference type="Proteomes" id="UP000624325"/>
    </source>
</evidence>
<evidence type="ECO:0000313" key="1">
    <source>
        <dbReference type="EMBL" id="GIF61460.1"/>
    </source>
</evidence>
<sequence>MSDAAMIKAQIPAHPADGEVTALADVLALAPDPGWQWRMLYLEAMTRPDCPIDVLDVERSIDKSPQGLSYAWPDLVSLADQLFQTIEIAIVAFDDAHRCVLVVECLDSSYWRILADKTDQRATQALERIATLR</sequence>
<protein>
    <submittedName>
        <fullName evidence="1">Uncharacterized protein</fullName>
    </submittedName>
</protein>
<dbReference type="EMBL" id="BONC01000106">
    <property type="protein sequence ID" value="GIF61460.1"/>
    <property type="molecule type" value="Genomic_DNA"/>
</dbReference>
<name>A0ABQ4CFC5_9ACTN</name>
<accession>A0ABQ4CFC5</accession>
<gene>
    <name evidence="1" type="ORF">Air01nite_75550</name>
</gene>
<proteinExistence type="predicted"/>
<keyword evidence="2" id="KW-1185">Reference proteome</keyword>
<organism evidence="1 2">
    <name type="scientific">Asanoa iriomotensis</name>
    <dbReference type="NCBI Taxonomy" id="234613"/>
    <lineage>
        <taxon>Bacteria</taxon>
        <taxon>Bacillati</taxon>
        <taxon>Actinomycetota</taxon>
        <taxon>Actinomycetes</taxon>
        <taxon>Micromonosporales</taxon>
        <taxon>Micromonosporaceae</taxon>
        <taxon>Asanoa</taxon>
    </lineage>
</organism>